<gene>
    <name evidence="2" type="ORF">GALLR39Z86_43490</name>
</gene>
<dbReference type="InterPro" id="IPR018973">
    <property type="entry name" value="MZB"/>
</dbReference>
<dbReference type="Proteomes" id="UP001144313">
    <property type="component" value="Unassembled WGS sequence"/>
</dbReference>
<organism evidence="2 3">
    <name type="scientific">Glycomyces algeriensis</name>
    <dbReference type="NCBI Taxonomy" id="256037"/>
    <lineage>
        <taxon>Bacteria</taxon>
        <taxon>Bacillati</taxon>
        <taxon>Actinomycetota</taxon>
        <taxon>Actinomycetes</taxon>
        <taxon>Glycomycetales</taxon>
        <taxon>Glycomycetaceae</taxon>
        <taxon>Glycomyces</taxon>
    </lineage>
</organism>
<dbReference type="NCBIfam" id="NF038324">
    <property type="entry name" value="DrmB_fam"/>
    <property type="match status" value="1"/>
</dbReference>
<dbReference type="PROSITE" id="PS50096">
    <property type="entry name" value="IQ"/>
    <property type="match status" value="1"/>
</dbReference>
<proteinExistence type="predicted"/>
<accession>A0A9W6GCZ9</accession>
<dbReference type="InterPro" id="IPR047721">
    <property type="entry name" value="DrmB"/>
</dbReference>
<sequence length="618" mass="68805">MAARQQFRQVGSARPSHLMFTGGIGGIVDLPNFAALVGGLDDWEPFYRNSDVRIVHEKRLLELTRKRLSQSVRELRLIPLSDDDDRALVGVPVRAFPSWLRCTRCNLLAPVWGEAFTYVNYKRTRPDLAVFQHQNCGGRRGLDAKAVPARFVVVCDDGHLDEFPYEPFVHRGSACPKAEYPILEMVDRAGNRQVDVRITCKSCNAARNLKDAMGDTGRGELPNCRGRHPHLHEFGECRAPLQTIVVGASNLWFPQTVSVLSVPPDDEDRLRGLVAEHEEVLRETVWSVDAKTLAGLMRHMPALKPFLDFEPEQLRAAMDAHVPASDQREAGDLQAPEWKAFTAEKLPANEYFTAVRDSEGVPDPLKPYFTDVVQAERLREVRAFHGFTRLDAPDPEDPDLVPVARISRGEPTWAPASEVFGEGIFLRLNSDALRTWEARVADEEAVERLQAAWRNFRGRRRSRRRGGEFDPMAGWPGIGYVVLHTLSHLLIRAIALECGYNSASLSERIYYDGNDRAGLLIYTAVPDAEGTLGGLVSLAEAGSLTRIVGRALTEAGRCSSDPVCADHLPADPADSLHGAACHACLFVSETTCERGNRFLDRRFVTDLGDGLSFLEPWR</sequence>
<dbReference type="EMBL" id="BSDT01000001">
    <property type="protein sequence ID" value="GLI44499.1"/>
    <property type="molecule type" value="Genomic_DNA"/>
</dbReference>
<dbReference type="AlphaFoldDB" id="A0A9W6GCZ9"/>
<dbReference type="Pfam" id="PF09369">
    <property type="entry name" value="MZB"/>
    <property type="match status" value="1"/>
</dbReference>
<evidence type="ECO:0000313" key="2">
    <source>
        <dbReference type="EMBL" id="GLI44499.1"/>
    </source>
</evidence>
<dbReference type="RefSeq" id="WP_270118050.1">
    <property type="nucleotide sequence ID" value="NZ_BAAAOL010000007.1"/>
</dbReference>
<keyword evidence="3" id="KW-1185">Reference proteome</keyword>
<feature type="domain" description="MrfA-like Zn-binding" evidence="1">
    <location>
        <begin position="486"/>
        <end position="585"/>
    </location>
</feature>
<comment type="caution">
    <text evidence="2">The sequence shown here is derived from an EMBL/GenBank/DDBJ whole genome shotgun (WGS) entry which is preliminary data.</text>
</comment>
<name>A0A9W6GCZ9_9ACTN</name>
<evidence type="ECO:0000313" key="3">
    <source>
        <dbReference type="Proteomes" id="UP001144313"/>
    </source>
</evidence>
<protein>
    <recommendedName>
        <fullName evidence="1">MrfA-like Zn-binding domain-containing protein</fullName>
    </recommendedName>
</protein>
<reference evidence="2" key="1">
    <citation type="submission" date="2022-12" db="EMBL/GenBank/DDBJ databases">
        <title>Reference genome sequencing for broad-spectrum identification of bacterial and archaeal isolates by mass spectrometry.</title>
        <authorList>
            <person name="Sekiguchi Y."/>
            <person name="Tourlousse D.M."/>
        </authorList>
    </citation>
    <scope>NUCLEOTIDE SEQUENCE</scope>
    <source>
        <strain evidence="2">LLR39Z86</strain>
    </source>
</reference>
<evidence type="ECO:0000259" key="1">
    <source>
        <dbReference type="Pfam" id="PF09369"/>
    </source>
</evidence>